<evidence type="ECO:0000256" key="1">
    <source>
        <dbReference type="SAM" id="MobiDB-lite"/>
    </source>
</evidence>
<dbReference type="AlphaFoldDB" id="A0A7D5YCF6"/>
<organism evidence="2">
    <name type="scientific">Micromonospora carbonacea</name>
    <dbReference type="NCBI Taxonomy" id="47853"/>
    <lineage>
        <taxon>Bacteria</taxon>
        <taxon>Bacillati</taxon>
        <taxon>Actinomycetota</taxon>
        <taxon>Actinomycetes</taxon>
        <taxon>Micromonosporales</taxon>
        <taxon>Micromonosporaceae</taxon>
        <taxon>Micromonospora</taxon>
    </lineage>
</organism>
<accession>A0A7D5YCF6</accession>
<gene>
    <name evidence="2" type="ORF">HZU44_16580</name>
</gene>
<feature type="region of interest" description="Disordered" evidence="1">
    <location>
        <begin position="69"/>
        <end position="127"/>
    </location>
</feature>
<name>A0A7D5YCF6_9ACTN</name>
<evidence type="ECO:0000313" key="2">
    <source>
        <dbReference type="EMBL" id="QLJ96555.1"/>
    </source>
</evidence>
<protein>
    <submittedName>
        <fullName evidence="2">Uncharacterized protein</fullName>
    </submittedName>
</protein>
<sequence>MRCPAVRSVPAVVAVASRRPGAAPASPGTPRRGRRAGLLLAAVGAGVVTAALFSSPDSASEDPRVVVAREDAAQASPTRGDAPAPAAGARRAVAQGALAGEAVGSRPVGPATVPLSRRPRCTAGPRR</sequence>
<dbReference type="EMBL" id="CP058905">
    <property type="protein sequence ID" value="QLJ96555.1"/>
    <property type="molecule type" value="Genomic_DNA"/>
</dbReference>
<feature type="compositionally biased region" description="Basic residues" evidence="1">
    <location>
        <begin position="117"/>
        <end position="127"/>
    </location>
</feature>
<reference evidence="2" key="1">
    <citation type="submission" date="2020-08" db="EMBL/GenBank/DDBJ databases">
        <title>A bifunctional nitrone conjugated secondary metabolite targeting the ribosome.</title>
        <authorList>
            <person name="Limbrick E.M."/>
            <person name="Graf M."/>
            <person name="Derewacz D.K."/>
            <person name="Nguyen F."/>
            <person name="Spraggins J.M."/>
            <person name="Wieland M."/>
            <person name="Ynigez-Gutierrez A.E."/>
            <person name="Reisman B.J."/>
            <person name="Zinshteyn B."/>
            <person name="McCulloch K."/>
            <person name="Iverson T.M."/>
            <person name="Green R."/>
            <person name="Wilson D.N."/>
            <person name="Bachmann B.O."/>
        </authorList>
    </citation>
    <scope>NUCLEOTIDE SEQUENCE</scope>
    <source>
        <strain evidence="2">Africana</strain>
    </source>
</reference>
<proteinExistence type="predicted"/>
<feature type="compositionally biased region" description="Low complexity" evidence="1">
    <location>
        <begin position="77"/>
        <end position="100"/>
    </location>
</feature>